<dbReference type="Proteomes" id="UP000001294">
    <property type="component" value="Unassembled WGS sequence"/>
</dbReference>
<evidence type="ECO:0000256" key="1">
    <source>
        <dbReference type="SAM" id="MobiDB-lite"/>
    </source>
</evidence>
<proteinExistence type="predicted"/>
<reference evidence="3" key="1">
    <citation type="journal article" date="2015" name="Genome Announc.">
        <title>Genome sequence of the AIDS-associated pathogen Penicillium marneffei (ATCC18224) and its near taxonomic relative Talaromyces stipitatus (ATCC10500).</title>
        <authorList>
            <person name="Nierman W.C."/>
            <person name="Fedorova-Abrams N.D."/>
            <person name="Andrianopoulos A."/>
        </authorList>
    </citation>
    <scope>NUCLEOTIDE SEQUENCE [LARGE SCALE GENOMIC DNA]</scope>
    <source>
        <strain evidence="3">ATCC 18224 / CBS 334.59 / QM 7333</strain>
    </source>
</reference>
<protein>
    <submittedName>
        <fullName evidence="2">Uncharacterized protein</fullName>
    </submittedName>
</protein>
<dbReference type="VEuPathDB" id="FungiDB:PMAA_032640"/>
<dbReference type="EMBL" id="DS995899">
    <property type="protein sequence ID" value="EEA28455.1"/>
    <property type="molecule type" value="Genomic_DNA"/>
</dbReference>
<dbReference type="PhylomeDB" id="B6Q5K2"/>
<dbReference type="AlphaFoldDB" id="B6Q5K2"/>
<feature type="region of interest" description="Disordered" evidence="1">
    <location>
        <begin position="54"/>
        <end position="82"/>
    </location>
</feature>
<dbReference type="OrthoDB" id="5391496at2759"/>
<accession>B6Q5K2</accession>
<sequence>MINARVLSTSSSADFVNFILHETNGFTTVVVCSTRERFLEQLIASISLQLQEHDHHHVSENEPSTLLEADQPSPSKPPTSVESLLSNTIGSIASSQRVKLVFCPSLAHLRAYLSTFQLRPSHDSIDPKKQDAGRGKPVIAILDFLAVHYMSTQFSAQGLSQTLALAVETAARTDLTILLCECNDAVNPGDRDRGPRLWDLHVPLLNGGSIRSDTGRASSSSSWSGRHVSVRQVAQRWFKFEE</sequence>
<gene>
    <name evidence="2" type="ORF">PMAA_032640</name>
</gene>
<evidence type="ECO:0000313" key="2">
    <source>
        <dbReference type="EMBL" id="EEA28455.1"/>
    </source>
</evidence>
<organism evidence="2 3">
    <name type="scientific">Talaromyces marneffei (strain ATCC 18224 / CBS 334.59 / QM 7333)</name>
    <name type="common">Penicillium marneffei</name>
    <dbReference type="NCBI Taxonomy" id="441960"/>
    <lineage>
        <taxon>Eukaryota</taxon>
        <taxon>Fungi</taxon>
        <taxon>Dikarya</taxon>
        <taxon>Ascomycota</taxon>
        <taxon>Pezizomycotina</taxon>
        <taxon>Eurotiomycetes</taxon>
        <taxon>Eurotiomycetidae</taxon>
        <taxon>Eurotiales</taxon>
        <taxon>Trichocomaceae</taxon>
        <taxon>Talaromyces</taxon>
        <taxon>Talaromyces sect. Talaromyces</taxon>
    </lineage>
</organism>
<keyword evidence="3" id="KW-1185">Reference proteome</keyword>
<dbReference type="HOGENOM" id="CLU_071085_2_0_1"/>
<evidence type="ECO:0000313" key="3">
    <source>
        <dbReference type="Proteomes" id="UP000001294"/>
    </source>
</evidence>
<name>B6Q5K2_TALMQ</name>